<proteinExistence type="predicted"/>
<reference evidence="1 2" key="1">
    <citation type="submission" date="2024-09" db="EMBL/GenBank/DDBJ databases">
        <title>Genome sequencing and assembly of Phytophthora oleae, isolate VK10A, causative agent of rot of olive drupes.</title>
        <authorList>
            <person name="Conti Taguali S."/>
            <person name="Riolo M."/>
            <person name="La Spada F."/>
            <person name="Cacciola S.O."/>
            <person name="Dionisio G."/>
        </authorList>
    </citation>
    <scope>NUCLEOTIDE SEQUENCE [LARGE SCALE GENOMIC DNA]</scope>
    <source>
        <strain evidence="1 2">VK10A</strain>
    </source>
</reference>
<keyword evidence="2" id="KW-1185">Reference proteome</keyword>
<evidence type="ECO:0008006" key="3">
    <source>
        <dbReference type="Google" id="ProtNLM"/>
    </source>
</evidence>
<sequence>MDRNWDVIEPSRELRILRISKVEDPNEELLHWSQVMELEQKYYSAAGQHNDTAAETGGFAQGGGPWEDIATEAFFSLTIDPSTKQEFVDRRDGDPRDNVLVETLEILLLQQRTSSSKEATSITFRDQIAALEPDATTNGDALAINKNQMIRALQYTFRKLRRAGLLFLEDDEADLHILLSFESVMKPALLHVLQDHSLGRSIAEIADAILIQERFKFVPLRWIETSLEYLLASRLVVQREESRLFFIRQKN</sequence>
<comment type="caution">
    <text evidence="1">The sequence shown here is derived from an EMBL/GenBank/DDBJ whole genome shotgun (WGS) entry which is preliminary data.</text>
</comment>
<organism evidence="1 2">
    <name type="scientific">Phytophthora oleae</name>
    <dbReference type="NCBI Taxonomy" id="2107226"/>
    <lineage>
        <taxon>Eukaryota</taxon>
        <taxon>Sar</taxon>
        <taxon>Stramenopiles</taxon>
        <taxon>Oomycota</taxon>
        <taxon>Peronosporomycetes</taxon>
        <taxon>Peronosporales</taxon>
        <taxon>Peronosporaceae</taxon>
        <taxon>Phytophthora</taxon>
    </lineage>
</organism>
<evidence type="ECO:0000313" key="1">
    <source>
        <dbReference type="EMBL" id="KAL3657259.1"/>
    </source>
</evidence>
<evidence type="ECO:0000313" key="2">
    <source>
        <dbReference type="Proteomes" id="UP001632037"/>
    </source>
</evidence>
<name>A0ABD3EW74_9STRA</name>
<accession>A0ABD3EW74</accession>
<dbReference type="AlphaFoldDB" id="A0ABD3EW74"/>
<dbReference type="Proteomes" id="UP001632037">
    <property type="component" value="Unassembled WGS sequence"/>
</dbReference>
<gene>
    <name evidence="1" type="ORF">V7S43_017768</name>
</gene>
<protein>
    <recommendedName>
        <fullName evidence="3">Cullin family profile domain-containing protein</fullName>
    </recommendedName>
</protein>
<dbReference type="Gene3D" id="2.40.50.140">
    <property type="entry name" value="Nucleic acid-binding proteins"/>
    <property type="match status" value="1"/>
</dbReference>
<dbReference type="InterPro" id="IPR012340">
    <property type="entry name" value="NA-bd_OB-fold"/>
</dbReference>
<dbReference type="EMBL" id="JBIMZQ010000066">
    <property type="protein sequence ID" value="KAL3657259.1"/>
    <property type="molecule type" value="Genomic_DNA"/>
</dbReference>